<reference evidence="4" key="1">
    <citation type="submission" date="2025-08" db="UniProtKB">
        <authorList>
            <consortium name="RefSeq"/>
        </authorList>
    </citation>
    <scope>IDENTIFICATION</scope>
    <source>
        <tissue evidence="4">Testes</tissue>
    </source>
</reference>
<proteinExistence type="predicted"/>
<feature type="coiled-coil region" evidence="1">
    <location>
        <begin position="120"/>
        <end position="151"/>
    </location>
</feature>
<protein>
    <submittedName>
        <fullName evidence="4">Protein FAM177A1-like</fullName>
    </submittedName>
</protein>
<dbReference type="GeneID" id="100372427"/>
<sequence>MEGTEMKDVAAENIVLEESSNQRKDEGFETIHLEEGRKKKVPRRVIHFSDGVIEEYSTDEEEEEEKEDKPLIDPSTLTWGPYLWYYTVAASFGALGACEYLGEKLAWFFGITSPKYQYAIDEYYRNLREEKEEAEQAKRDWEEEQGNIIAKLSQVEGGDAVVDDEIDITA</sequence>
<dbReference type="Pfam" id="PF14774">
    <property type="entry name" value="FAM177"/>
    <property type="match status" value="1"/>
</dbReference>
<evidence type="ECO:0000313" key="4">
    <source>
        <dbReference type="RefSeq" id="XP_002735602.2"/>
    </source>
</evidence>
<evidence type="ECO:0000313" key="3">
    <source>
        <dbReference type="Proteomes" id="UP000694865"/>
    </source>
</evidence>
<dbReference type="RefSeq" id="XP_002735602.2">
    <property type="nucleotide sequence ID" value="XM_002735556.2"/>
</dbReference>
<gene>
    <name evidence="4" type="primary">LOC100372427</name>
</gene>
<dbReference type="Proteomes" id="UP000694865">
    <property type="component" value="Unplaced"/>
</dbReference>
<dbReference type="PANTHER" id="PTHR31206:SF1">
    <property type="entry name" value="LP10445P"/>
    <property type="match status" value="1"/>
</dbReference>
<feature type="compositionally biased region" description="Acidic residues" evidence="2">
    <location>
        <begin position="52"/>
        <end position="66"/>
    </location>
</feature>
<accession>A0ABM0GRC0</accession>
<dbReference type="InterPro" id="IPR028260">
    <property type="entry name" value="FAM177"/>
</dbReference>
<keyword evidence="3" id="KW-1185">Reference proteome</keyword>
<dbReference type="PANTHER" id="PTHR31206">
    <property type="entry name" value="LP10445P"/>
    <property type="match status" value="1"/>
</dbReference>
<organism evidence="3 4">
    <name type="scientific">Saccoglossus kowalevskii</name>
    <name type="common">Acorn worm</name>
    <dbReference type="NCBI Taxonomy" id="10224"/>
    <lineage>
        <taxon>Eukaryota</taxon>
        <taxon>Metazoa</taxon>
        <taxon>Hemichordata</taxon>
        <taxon>Enteropneusta</taxon>
        <taxon>Harrimaniidae</taxon>
        <taxon>Saccoglossus</taxon>
    </lineage>
</organism>
<evidence type="ECO:0000256" key="2">
    <source>
        <dbReference type="SAM" id="MobiDB-lite"/>
    </source>
</evidence>
<name>A0ABM0GRC0_SACKO</name>
<feature type="region of interest" description="Disordered" evidence="2">
    <location>
        <begin position="52"/>
        <end position="72"/>
    </location>
</feature>
<keyword evidence="1" id="KW-0175">Coiled coil</keyword>
<evidence type="ECO:0000256" key="1">
    <source>
        <dbReference type="SAM" id="Coils"/>
    </source>
</evidence>